<evidence type="ECO:0000313" key="9">
    <source>
        <dbReference type="EMBL" id="KPJ12244.1"/>
    </source>
</evidence>
<dbReference type="InterPro" id="IPR018120">
    <property type="entry name" value="Glyco_hydro_1_AS"/>
</dbReference>
<dbReference type="PANTHER" id="PTHR10353">
    <property type="entry name" value="GLYCOSYL HYDROLASE"/>
    <property type="match status" value="1"/>
</dbReference>
<dbReference type="FunFam" id="3.20.20.80:FF:000013">
    <property type="entry name" value="lactase-phlorizin hydrolase"/>
    <property type="match status" value="1"/>
</dbReference>
<protein>
    <recommendedName>
        <fullName evidence="3">beta-glucosidase</fullName>
        <ecNumber evidence="3">3.2.1.21</ecNumber>
    </recommendedName>
</protein>
<sequence length="584" mass="68841">MIIGKTENIWDHATHTNPCVVKDCSNGDIADDSYHQYKRDVEMMRELGLDFYRFSLSWTRILPTSFPDKINEAGVQYYNNLIDEMLKYNIKPMITLYHWDLPQKLQDMGGWTNPEIVNWFADYARIAFELFGDRVTDWITINEPHQVCYHGYGDDTLAPLLNIKGVADYLCAKNLLLAHAKAYHIYDKEFRPSHGGKIFIALSAQWYDTEYEEFVDAAKEANDFTWAIYSHPIFSETGDFPPVVKKYVAQRSAEQGFYRSRLPEFTEEEIDYVRGTSDYFGLNHYLTYYVYRNQSLINYYESPSFEEDMGVITYIYDEWQIGESKYTKFVPWGFYKLLTRIREDYGNPPVIITENGFATKGGLNDEDRVTYYRHYISAMLDAMEEGSDVRAYTAWSLMDNFEWLAGYTERFGLYEVDYESPERTRTPRKSAFVYKQIVRTRELDMHYEPDTDFVPWGFYKLLTRIREDYGNPPVIITENGFATKGGLNDEDRVTYYRHYISAMLDAMEEGSDVRAYTAWSLMDNFEWLAGYTERFGLYEVDYESAERTRTPRKSAFVYKQIVRTRELDMHYEPDTDVMTIDEGH</sequence>
<dbReference type="EMBL" id="KQ460779">
    <property type="protein sequence ID" value="KPJ12244.1"/>
    <property type="molecule type" value="Genomic_DNA"/>
</dbReference>
<keyword evidence="6" id="KW-0326">Glycosidase</keyword>
<evidence type="ECO:0000256" key="3">
    <source>
        <dbReference type="ARBA" id="ARBA00012744"/>
    </source>
</evidence>
<evidence type="ECO:0000256" key="1">
    <source>
        <dbReference type="ARBA" id="ARBA00010838"/>
    </source>
</evidence>
<dbReference type="PANTHER" id="PTHR10353:SF36">
    <property type="entry name" value="LP05116P"/>
    <property type="match status" value="1"/>
</dbReference>
<dbReference type="InParanoid" id="A0A194R3Z4"/>
<dbReference type="EC" id="3.2.1.21" evidence="3"/>
<dbReference type="Gene3D" id="3.20.20.80">
    <property type="entry name" value="Glycosidases"/>
    <property type="match status" value="2"/>
</dbReference>
<dbReference type="AlphaFoldDB" id="A0A194R3Z4"/>
<keyword evidence="10" id="KW-1185">Reference proteome</keyword>
<dbReference type="Proteomes" id="UP000053240">
    <property type="component" value="Unassembled WGS sequence"/>
</dbReference>
<comment type="similarity">
    <text evidence="1 8">Belongs to the glycosyl hydrolase 1 family.</text>
</comment>
<name>A0A194R3Z4_PAPMA</name>
<reference evidence="9 10" key="1">
    <citation type="journal article" date="2015" name="Nat. Commun.">
        <title>Outbred genome sequencing and CRISPR/Cas9 gene editing in butterflies.</title>
        <authorList>
            <person name="Li X."/>
            <person name="Fan D."/>
            <person name="Zhang W."/>
            <person name="Liu G."/>
            <person name="Zhang L."/>
            <person name="Zhao L."/>
            <person name="Fang X."/>
            <person name="Chen L."/>
            <person name="Dong Y."/>
            <person name="Chen Y."/>
            <person name="Ding Y."/>
            <person name="Zhao R."/>
            <person name="Feng M."/>
            <person name="Zhu Y."/>
            <person name="Feng Y."/>
            <person name="Jiang X."/>
            <person name="Zhu D."/>
            <person name="Xiang H."/>
            <person name="Feng X."/>
            <person name="Li S."/>
            <person name="Wang J."/>
            <person name="Zhang G."/>
            <person name="Kronforst M.R."/>
            <person name="Wang W."/>
        </authorList>
    </citation>
    <scope>NUCLEOTIDE SEQUENCE [LARGE SCALE GENOMIC DNA]</scope>
    <source>
        <strain evidence="9">Ya'a_city_454_Pm</strain>
        <tissue evidence="9">Whole body</tissue>
    </source>
</reference>
<gene>
    <name evidence="9" type="ORF">RR48_11500</name>
</gene>
<dbReference type="Pfam" id="PF00232">
    <property type="entry name" value="Glyco_hydro_1"/>
    <property type="match status" value="2"/>
</dbReference>
<evidence type="ECO:0000313" key="10">
    <source>
        <dbReference type="Proteomes" id="UP000053240"/>
    </source>
</evidence>
<keyword evidence="4" id="KW-0378">Hydrolase</keyword>
<dbReference type="PRINTS" id="PR00131">
    <property type="entry name" value="GLHYDRLASE1"/>
</dbReference>
<dbReference type="SUPFAM" id="SSF51445">
    <property type="entry name" value="(Trans)glycosidases"/>
    <property type="match status" value="2"/>
</dbReference>
<feature type="active site" description="Nucleophile" evidence="7">
    <location>
        <position position="354"/>
    </location>
</feature>
<evidence type="ECO:0000256" key="8">
    <source>
        <dbReference type="RuleBase" id="RU003690"/>
    </source>
</evidence>
<evidence type="ECO:0000256" key="4">
    <source>
        <dbReference type="ARBA" id="ARBA00022801"/>
    </source>
</evidence>
<evidence type="ECO:0000256" key="6">
    <source>
        <dbReference type="ARBA" id="ARBA00023295"/>
    </source>
</evidence>
<keyword evidence="5" id="KW-0325">Glycoprotein</keyword>
<accession>A0A194R3Z4</accession>
<organism evidence="9 10">
    <name type="scientific">Papilio machaon</name>
    <name type="common">Old World swallowtail butterfly</name>
    <dbReference type="NCBI Taxonomy" id="76193"/>
    <lineage>
        <taxon>Eukaryota</taxon>
        <taxon>Metazoa</taxon>
        <taxon>Ecdysozoa</taxon>
        <taxon>Arthropoda</taxon>
        <taxon>Hexapoda</taxon>
        <taxon>Insecta</taxon>
        <taxon>Pterygota</taxon>
        <taxon>Neoptera</taxon>
        <taxon>Endopterygota</taxon>
        <taxon>Lepidoptera</taxon>
        <taxon>Glossata</taxon>
        <taxon>Ditrysia</taxon>
        <taxon>Papilionoidea</taxon>
        <taxon>Papilionidae</taxon>
        <taxon>Papilioninae</taxon>
        <taxon>Papilio</taxon>
    </lineage>
</organism>
<evidence type="ECO:0000256" key="5">
    <source>
        <dbReference type="ARBA" id="ARBA00023180"/>
    </source>
</evidence>
<proteinExistence type="inferred from homology"/>
<feature type="active site" description="Nucleophile" evidence="7">
    <location>
        <position position="478"/>
    </location>
</feature>
<evidence type="ECO:0000256" key="2">
    <source>
        <dbReference type="ARBA" id="ARBA00011738"/>
    </source>
</evidence>
<dbReference type="InterPro" id="IPR017853">
    <property type="entry name" value="GH"/>
</dbReference>
<comment type="subunit">
    <text evidence="2">Homodimer.</text>
</comment>
<dbReference type="GO" id="GO:0008422">
    <property type="term" value="F:beta-glucosidase activity"/>
    <property type="evidence" value="ECO:0007669"/>
    <property type="project" value="TreeGrafter"/>
</dbReference>
<dbReference type="PROSITE" id="PS00572">
    <property type="entry name" value="GLYCOSYL_HYDROL_F1_1"/>
    <property type="match status" value="2"/>
</dbReference>
<dbReference type="InterPro" id="IPR001360">
    <property type="entry name" value="Glyco_hydro_1"/>
</dbReference>
<dbReference type="GO" id="GO:0005975">
    <property type="term" value="P:carbohydrate metabolic process"/>
    <property type="evidence" value="ECO:0007669"/>
    <property type="project" value="InterPro"/>
</dbReference>
<evidence type="ECO:0000256" key="7">
    <source>
        <dbReference type="PROSITE-ProRule" id="PRU10055"/>
    </source>
</evidence>